<protein>
    <submittedName>
        <fullName evidence="3">Ca2+-binding protein, EF-Hand superfamily</fullName>
    </submittedName>
</protein>
<feature type="region of interest" description="Disordered" evidence="1">
    <location>
        <begin position="1"/>
        <end position="36"/>
    </location>
</feature>
<dbReference type="PROSITE" id="PS00018">
    <property type="entry name" value="EF_HAND_1"/>
    <property type="match status" value="2"/>
</dbReference>
<dbReference type="Pfam" id="PF13499">
    <property type="entry name" value="EF-hand_7"/>
    <property type="match status" value="1"/>
</dbReference>
<accession>A0A182D3N1</accession>
<dbReference type="InterPro" id="IPR011992">
    <property type="entry name" value="EF-hand-dom_pair"/>
</dbReference>
<dbReference type="SMART" id="SM00054">
    <property type="entry name" value="EFh"/>
    <property type="match status" value="3"/>
</dbReference>
<reference evidence="3" key="1">
    <citation type="journal article" date="2015" name="Genome Announc.">
        <title>Complete Genome Sequence of the Bacteriochlorophyll b-Producing Photosynthetic Bacterium Blastochloris viridis.</title>
        <authorList>
            <person name="Tsukatani Y."/>
            <person name="Hirose Y."/>
            <person name="Harada J."/>
            <person name="Misawa N."/>
            <person name="Mori K."/>
            <person name="Inoue K."/>
            <person name="Tamiaki H."/>
        </authorList>
    </citation>
    <scope>NUCLEOTIDE SEQUENCE [LARGE SCALE GENOMIC DNA]</scope>
    <source>
        <strain evidence="3">DSM 133</strain>
    </source>
</reference>
<dbReference type="PROSITE" id="PS50222">
    <property type="entry name" value="EF_HAND_2"/>
    <property type="match status" value="3"/>
</dbReference>
<organism evidence="3">
    <name type="scientific">Blastochloris viridis</name>
    <name type="common">Rhodopseudomonas viridis</name>
    <dbReference type="NCBI Taxonomy" id="1079"/>
    <lineage>
        <taxon>Bacteria</taxon>
        <taxon>Pseudomonadati</taxon>
        <taxon>Pseudomonadota</taxon>
        <taxon>Alphaproteobacteria</taxon>
        <taxon>Hyphomicrobiales</taxon>
        <taxon>Blastochloridaceae</taxon>
        <taxon>Blastochloris</taxon>
    </lineage>
</organism>
<proteinExistence type="predicted"/>
<dbReference type="CDD" id="cd00051">
    <property type="entry name" value="EFh"/>
    <property type="match status" value="2"/>
</dbReference>
<feature type="compositionally biased region" description="Polar residues" evidence="1">
    <location>
        <begin position="24"/>
        <end position="36"/>
    </location>
</feature>
<name>A0A182D3N1_BLAVI</name>
<feature type="domain" description="EF-hand" evidence="2">
    <location>
        <begin position="118"/>
        <end position="153"/>
    </location>
</feature>
<feature type="compositionally biased region" description="Polar residues" evidence="1">
    <location>
        <begin position="1"/>
        <end position="10"/>
    </location>
</feature>
<feature type="domain" description="EF-hand" evidence="2">
    <location>
        <begin position="33"/>
        <end position="68"/>
    </location>
</feature>
<gene>
    <name evidence="3" type="ORF">BV133_2507</name>
</gene>
<dbReference type="SUPFAM" id="SSF47473">
    <property type="entry name" value="EF-hand"/>
    <property type="match status" value="1"/>
</dbReference>
<sequence length="194" mass="19638">MLQALTQASGSGIFGLGDSKSTQKKLPTGTNDTGTSSLESLFSTIDADADGKVTQAEFSSFVDNLVAKSDLLQLQEENQPPSAADIFAAADTDGSGGLSVEEFKADLAAHAPAGSDTASADDAETRFSRFDTNEDGVVSQTEFAAAFGPTSSGTATASQQPDLFALLGQAVSAYTSTSSSTNSSTSLGSLLKAA</sequence>
<dbReference type="InterPro" id="IPR002048">
    <property type="entry name" value="EF_hand_dom"/>
</dbReference>
<dbReference type="AlphaFoldDB" id="A0A182D3N1"/>
<dbReference type="Pfam" id="PF13202">
    <property type="entry name" value="EF-hand_5"/>
    <property type="match status" value="1"/>
</dbReference>
<dbReference type="InterPro" id="IPR018247">
    <property type="entry name" value="EF_Hand_1_Ca_BS"/>
</dbReference>
<dbReference type="Gene3D" id="1.10.238.10">
    <property type="entry name" value="EF-hand"/>
    <property type="match status" value="1"/>
</dbReference>
<feature type="region of interest" description="Disordered" evidence="1">
    <location>
        <begin position="175"/>
        <end position="194"/>
    </location>
</feature>
<dbReference type="GO" id="GO:0005509">
    <property type="term" value="F:calcium ion binding"/>
    <property type="evidence" value="ECO:0007669"/>
    <property type="project" value="InterPro"/>
</dbReference>
<evidence type="ECO:0000259" key="2">
    <source>
        <dbReference type="PROSITE" id="PS50222"/>
    </source>
</evidence>
<dbReference type="EMBL" id="AP014854">
    <property type="protein sequence ID" value="BAS00101.1"/>
    <property type="molecule type" value="Genomic_DNA"/>
</dbReference>
<feature type="domain" description="EF-hand" evidence="2">
    <location>
        <begin position="78"/>
        <end position="113"/>
    </location>
</feature>
<evidence type="ECO:0000313" key="3">
    <source>
        <dbReference type="EMBL" id="BAS00101.1"/>
    </source>
</evidence>
<evidence type="ECO:0000256" key="1">
    <source>
        <dbReference type="SAM" id="MobiDB-lite"/>
    </source>
</evidence>